<proteinExistence type="predicted"/>
<accession>A0A9P6PPQ0</accession>
<organism evidence="2 3">
    <name type="scientific">Actinomortierella ambigua</name>
    <dbReference type="NCBI Taxonomy" id="1343610"/>
    <lineage>
        <taxon>Eukaryota</taxon>
        <taxon>Fungi</taxon>
        <taxon>Fungi incertae sedis</taxon>
        <taxon>Mucoromycota</taxon>
        <taxon>Mortierellomycotina</taxon>
        <taxon>Mortierellomycetes</taxon>
        <taxon>Mortierellales</taxon>
        <taxon>Mortierellaceae</taxon>
        <taxon>Actinomortierella</taxon>
    </lineage>
</organism>
<feature type="non-terminal residue" evidence="2">
    <location>
        <position position="181"/>
    </location>
</feature>
<dbReference type="Proteomes" id="UP000807716">
    <property type="component" value="Unassembled WGS sequence"/>
</dbReference>
<feature type="compositionally biased region" description="Acidic residues" evidence="1">
    <location>
        <begin position="74"/>
        <end position="85"/>
    </location>
</feature>
<protein>
    <submittedName>
        <fullName evidence="2">Uncharacterized protein</fullName>
    </submittedName>
</protein>
<dbReference type="EMBL" id="JAAAJB010000755">
    <property type="protein sequence ID" value="KAG0251390.1"/>
    <property type="molecule type" value="Genomic_DNA"/>
</dbReference>
<sequence>MSKRKGSPETAQEIHKKRKPDEGHAQDCADPSCEGCADGELEIQFDHEPTALELFQMARDEAAKEGRYRRPSTADDDEAAQEEKEDEHSKKMAKKLFDLALEAFEKLEKARDALPKDQRDTREQIEERIQHAACEVAVGQYMPAVAMVEEGLAKYGQLMKTEIAATMGSAWVGLAIAEIST</sequence>
<name>A0A9P6PPQ0_9FUNG</name>
<keyword evidence="3" id="KW-1185">Reference proteome</keyword>
<dbReference type="AlphaFoldDB" id="A0A9P6PPQ0"/>
<gene>
    <name evidence="2" type="ORF">DFQ27_008782</name>
</gene>
<evidence type="ECO:0000313" key="2">
    <source>
        <dbReference type="EMBL" id="KAG0251390.1"/>
    </source>
</evidence>
<dbReference type="OrthoDB" id="5573535at2759"/>
<feature type="region of interest" description="Disordered" evidence="1">
    <location>
        <begin position="1"/>
        <end position="36"/>
    </location>
</feature>
<feature type="compositionally biased region" description="Basic and acidic residues" evidence="1">
    <location>
        <begin position="58"/>
        <end position="68"/>
    </location>
</feature>
<evidence type="ECO:0000256" key="1">
    <source>
        <dbReference type="SAM" id="MobiDB-lite"/>
    </source>
</evidence>
<reference evidence="2" key="1">
    <citation type="journal article" date="2020" name="Fungal Divers.">
        <title>Resolving the Mortierellaceae phylogeny through synthesis of multi-gene phylogenetics and phylogenomics.</title>
        <authorList>
            <person name="Vandepol N."/>
            <person name="Liber J."/>
            <person name="Desiro A."/>
            <person name="Na H."/>
            <person name="Kennedy M."/>
            <person name="Barry K."/>
            <person name="Grigoriev I.V."/>
            <person name="Miller A.N."/>
            <person name="O'Donnell K."/>
            <person name="Stajich J.E."/>
            <person name="Bonito G."/>
        </authorList>
    </citation>
    <scope>NUCLEOTIDE SEQUENCE</scope>
    <source>
        <strain evidence="2">BC1065</strain>
    </source>
</reference>
<evidence type="ECO:0000313" key="3">
    <source>
        <dbReference type="Proteomes" id="UP000807716"/>
    </source>
</evidence>
<comment type="caution">
    <text evidence="2">The sequence shown here is derived from an EMBL/GenBank/DDBJ whole genome shotgun (WGS) entry which is preliminary data.</text>
</comment>
<feature type="region of interest" description="Disordered" evidence="1">
    <location>
        <begin position="56"/>
        <end position="91"/>
    </location>
</feature>